<organism evidence="3 4">
    <name type="scientific">Candidatus Segetimicrobium genomatis</name>
    <dbReference type="NCBI Taxonomy" id="2569760"/>
    <lineage>
        <taxon>Bacteria</taxon>
        <taxon>Bacillati</taxon>
        <taxon>Candidatus Sysuimicrobiota</taxon>
        <taxon>Candidatus Sysuimicrobiia</taxon>
        <taxon>Candidatus Sysuimicrobiales</taxon>
        <taxon>Candidatus Segetimicrobiaceae</taxon>
        <taxon>Candidatus Segetimicrobium</taxon>
    </lineage>
</organism>
<reference evidence="3 4" key="1">
    <citation type="journal article" date="2019" name="Nat. Microbiol.">
        <title>Mediterranean grassland soil C-N compound turnover is dependent on rainfall and depth, and is mediated by genomically divergent microorganisms.</title>
        <authorList>
            <person name="Diamond S."/>
            <person name="Andeer P.F."/>
            <person name="Li Z."/>
            <person name="Crits-Christoph A."/>
            <person name="Burstein D."/>
            <person name="Anantharaman K."/>
            <person name="Lane K.R."/>
            <person name="Thomas B.C."/>
            <person name="Pan C."/>
            <person name="Northen T.R."/>
            <person name="Banfield J.F."/>
        </authorList>
    </citation>
    <scope>NUCLEOTIDE SEQUENCE [LARGE SCALE GENOMIC DNA]</scope>
    <source>
        <strain evidence="3">NP_3</strain>
    </source>
</reference>
<dbReference type="EMBL" id="VBAK01000094">
    <property type="protein sequence ID" value="TMI91417.1"/>
    <property type="molecule type" value="Genomic_DNA"/>
</dbReference>
<gene>
    <name evidence="3" type="ORF">E6H00_04105</name>
</gene>
<proteinExistence type="inferred from homology"/>
<comment type="caution">
    <text evidence="3">The sequence shown here is derived from an EMBL/GenBank/DDBJ whole genome shotgun (WGS) entry which is preliminary data.</text>
</comment>
<evidence type="ECO:0000313" key="3">
    <source>
        <dbReference type="EMBL" id="TMI91417.1"/>
    </source>
</evidence>
<evidence type="ECO:0000313" key="4">
    <source>
        <dbReference type="Proteomes" id="UP000318509"/>
    </source>
</evidence>
<dbReference type="Gene3D" id="3.30.530.20">
    <property type="match status" value="1"/>
</dbReference>
<dbReference type="Proteomes" id="UP000318509">
    <property type="component" value="Unassembled WGS sequence"/>
</dbReference>
<accession>A0A537K6N5</accession>
<dbReference type="InterPro" id="IPR023393">
    <property type="entry name" value="START-like_dom_sf"/>
</dbReference>
<sequence>MTSKVFLALRVSADPMRAFKVFTQEIASWWQPSGLFRVSDTGDGRLAFEPGEGGRLLTTFEDGSTFEIGRISVWEPGKRLVFAWRQANFSAEHSTEVEVCFEPVGAETRISIEHRAWDTIPRRHAARHGFPEEATLQRAADWWRNSLHVFKERIAGSDDA</sequence>
<comment type="similarity">
    <text evidence="1">Belongs to the AHA1 family.</text>
</comment>
<evidence type="ECO:0000259" key="2">
    <source>
        <dbReference type="Pfam" id="PF08327"/>
    </source>
</evidence>
<feature type="domain" description="Activator of Hsp90 ATPase homologue 1/2-like C-terminal" evidence="2">
    <location>
        <begin position="13"/>
        <end position="132"/>
    </location>
</feature>
<name>A0A537K6N5_9BACT</name>
<dbReference type="AlphaFoldDB" id="A0A537K6N5"/>
<protein>
    <submittedName>
        <fullName evidence="3">ATPase</fullName>
    </submittedName>
</protein>
<dbReference type="SUPFAM" id="SSF55961">
    <property type="entry name" value="Bet v1-like"/>
    <property type="match status" value="1"/>
</dbReference>
<dbReference type="InterPro" id="IPR013538">
    <property type="entry name" value="ASHA1/2-like_C"/>
</dbReference>
<dbReference type="Pfam" id="PF08327">
    <property type="entry name" value="AHSA1"/>
    <property type="match status" value="1"/>
</dbReference>
<evidence type="ECO:0000256" key="1">
    <source>
        <dbReference type="ARBA" id="ARBA00006817"/>
    </source>
</evidence>